<dbReference type="Proteomes" id="UP001235064">
    <property type="component" value="Unassembled WGS sequence"/>
</dbReference>
<comment type="caution">
    <text evidence="9">The sequence shown here is derived from an EMBL/GenBank/DDBJ whole genome shotgun (WGS) entry which is preliminary data.</text>
</comment>
<dbReference type="SUPFAM" id="SSF47203">
    <property type="entry name" value="Acyl-CoA dehydrogenase C-terminal domain-like"/>
    <property type="match status" value="1"/>
</dbReference>
<dbReference type="Gene3D" id="1.10.540.10">
    <property type="entry name" value="Acyl-CoA dehydrogenase/oxidase, N-terminal domain"/>
    <property type="match status" value="1"/>
</dbReference>
<keyword evidence="5" id="KW-0560">Oxidoreductase</keyword>
<evidence type="ECO:0000256" key="3">
    <source>
        <dbReference type="ARBA" id="ARBA00022630"/>
    </source>
</evidence>
<comment type="cofactor">
    <cofactor evidence="1 5">
        <name>FAD</name>
        <dbReference type="ChEBI" id="CHEBI:57692"/>
    </cofactor>
</comment>
<dbReference type="EMBL" id="JASXSZ010000001">
    <property type="protein sequence ID" value="MDL9978801.1"/>
    <property type="molecule type" value="Genomic_DNA"/>
</dbReference>
<proteinExistence type="inferred from homology"/>
<dbReference type="InterPro" id="IPR036250">
    <property type="entry name" value="AcylCo_DH-like_C"/>
</dbReference>
<evidence type="ECO:0000313" key="10">
    <source>
        <dbReference type="Proteomes" id="UP001235064"/>
    </source>
</evidence>
<dbReference type="Pfam" id="PF00441">
    <property type="entry name" value="Acyl-CoA_dh_1"/>
    <property type="match status" value="1"/>
</dbReference>
<evidence type="ECO:0000256" key="1">
    <source>
        <dbReference type="ARBA" id="ARBA00001974"/>
    </source>
</evidence>
<gene>
    <name evidence="9" type="ORF">QSV35_05625</name>
</gene>
<dbReference type="Gene3D" id="2.40.110.10">
    <property type="entry name" value="Butyryl-CoA Dehydrogenase, subunit A, domain 2"/>
    <property type="match status" value="1"/>
</dbReference>
<dbReference type="InterPro" id="IPR037069">
    <property type="entry name" value="AcylCoA_DH/ox_N_sf"/>
</dbReference>
<keyword evidence="3 5" id="KW-0285">Flavoprotein</keyword>
<dbReference type="PANTHER" id="PTHR43884">
    <property type="entry name" value="ACYL-COA DEHYDROGENASE"/>
    <property type="match status" value="1"/>
</dbReference>
<reference evidence="9 10" key="1">
    <citation type="submission" date="2023-06" db="EMBL/GenBank/DDBJ databases">
        <title>Microbacterium sp. nov., isolated from a waste landfill.</title>
        <authorList>
            <person name="Wen W."/>
        </authorList>
    </citation>
    <scope>NUCLEOTIDE SEQUENCE [LARGE SCALE GENOMIC DNA]</scope>
    <source>
        <strain evidence="9 10">ASV49</strain>
    </source>
</reference>
<dbReference type="InterPro" id="IPR009100">
    <property type="entry name" value="AcylCoA_DH/oxidase_NM_dom_sf"/>
</dbReference>
<evidence type="ECO:0000256" key="5">
    <source>
        <dbReference type="RuleBase" id="RU362125"/>
    </source>
</evidence>
<dbReference type="Pfam" id="PF02771">
    <property type="entry name" value="Acyl-CoA_dh_N"/>
    <property type="match status" value="1"/>
</dbReference>
<dbReference type="SUPFAM" id="SSF56645">
    <property type="entry name" value="Acyl-CoA dehydrogenase NM domain-like"/>
    <property type="match status" value="1"/>
</dbReference>
<protein>
    <submittedName>
        <fullName evidence="9">Acyl-CoA dehydrogenase family protein</fullName>
    </submittedName>
</protein>
<dbReference type="InterPro" id="IPR009075">
    <property type="entry name" value="AcylCo_DH/oxidase_C"/>
</dbReference>
<evidence type="ECO:0000259" key="7">
    <source>
        <dbReference type="Pfam" id="PF02770"/>
    </source>
</evidence>
<evidence type="ECO:0000256" key="2">
    <source>
        <dbReference type="ARBA" id="ARBA00009347"/>
    </source>
</evidence>
<dbReference type="PROSITE" id="PS00073">
    <property type="entry name" value="ACYL_COA_DH_2"/>
    <property type="match status" value="1"/>
</dbReference>
<evidence type="ECO:0000313" key="9">
    <source>
        <dbReference type="EMBL" id="MDL9978801.1"/>
    </source>
</evidence>
<evidence type="ECO:0000256" key="4">
    <source>
        <dbReference type="ARBA" id="ARBA00022827"/>
    </source>
</evidence>
<name>A0ABT7MWH0_9MICO</name>
<accession>A0ABT7MWH0</accession>
<feature type="domain" description="Acyl-CoA dehydrogenase/oxidase C-terminal" evidence="6">
    <location>
        <begin position="244"/>
        <end position="383"/>
    </location>
</feature>
<dbReference type="InterPro" id="IPR006091">
    <property type="entry name" value="Acyl-CoA_Oxase/DH_mid-dom"/>
</dbReference>
<comment type="similarity">
    <text evidence="2 5">Belongs to the acyl-CoA dehydrogenase family.</text>
</comment>
<dbReference type="InterPro" id="IPR046373">
    <property type="entry name" value="Acyl-CoA_Oxase/DH_mid-dom_sf"/>
</dbReference>
<dbReference type="RefSeq" id="WP_286287527.1">
    <property type="nucleotide sequence ID" value="NZ_JASXSZ010000001.1"/>
</dbReference>
<organism evidence="9 10">
    <name type="scientific">Microbacterium candidum</name>
    <dbReference type="NCBI Taxonomy" id="3041922"/>
    <lineage>
        <taxon>Bacteria</taxon>
        <taxon>Bacillati</taxon>
        <taxon>Actinomycetota</taxon>
        <taxon>Actinomycetes</taxon>
        <taxon>Micrococcales</taxon>
        <taxon>Microbacteriaceae</taxon>
        <taxon>Microbacterium</taxon>
    </lineage>
</organism>
<evidence type="ECO:0000259" key="8">
    <source>
        <dbReference type="Pfam" id="PF02771"/>
    </source>
</evidence>
<dbReference type="Pfam" id="PF02770">
    <property type="entry name" value="Acyl-CoA_dh_M"/>
    <property type="match status" value="1"/>
</dbReference>
<sequence length="385" mass="41832">MRRDVYGPEHEAFRQTMREFIAREVTPSYPEWERAGRVPRSLYLGMGELGVFGIDVPEVYGGAGEFSPPYALVIEEESCRAGVILGAWSTHTHLVLPYLKAFATPEQMHRWMPGFMSGEMMTALAMTEPGTGSDVAGIRTSARLSEDGTHYVVNGAKTFITGGVQADRILTVCRTSPATEGDRRGGLTLLFIDTTSEGFSVSRALDKLGQHASDTGELSFVDVKVPVGDRVGEEGKAFGYLAINLVQERLGCAAGAYAQAAAAIGFALEYTRSRQAFGQPIASFQNTKFELAACSAEVEALQAMLDRATRLFETGELDAADAARLKLFATEVAGRVVDRCLQLHGGYGYMNEYPIARLYADTRVTRIYAGSNEIMKTIIAKSMGL</sequence>
<keyword evidence="4 5" id="KW-0274">FAD</keyword>
<dbReference type="PANTHER" id="PTHR43884:SF12">
    <property type="entry name" value="ISOVALERYL-COA DEHYDROGENASE, MITOCHONDRIAL-RELATED"/>
    <property type="match status" value="1"/>
</dbReference>
<dbReference type="InterPro" id="IPR006089">
    <property type="entry name" value="Acyl-CoA_DH_CS"/>
</dbReference>
<dbReference type="Gene3D" id="1.20.140.10">
    <property type="entry name" value="Butyryl-CoA Dehydrogenase, subunit A, domain 3"/>
    <property type="match status" value="1"/>
</dbReference>
<feature type="domain" description="Acyl-CoA dehydrogenase/oxidase N-terminal" evidence="8">
    <location>
        <begin position="8"/>
        <end position="119"/>
    </location>
</feature>
<evidence type="ECO:0000259" key="6">
    <source>
        <dbReference type="Pfam" id="PF00441"/>
    </source>
</evidence>
<dbReference type="InterPro" id="IPR013786">
    <property type="entry name" value="AcylCoA_DH/ox_N"/>
</dbReference>
<keyword evidence="10" id="KW-1185">Reference proteome</keyword>
<feature type="domain" description="Acyl-CoA oxidase/dehydrogenase middle" evidence="7">
    <location>
        <begin position="123"/>
        <end position="223"/>
    </location>
</feature>